<dbReference type="InterPro" id="IPR011990">
    <property type="entry name" value="TPR-like_helical_dom_sf"/>
</dbReference>
<organism evidence="2 3">
    <name type="scientific">Peptacetobacter hiranonis (strain DSM 13275 / JCM 10541 / KCTC 15199 / TO-931)</name>
    <name type="common">Clostridium hiranonis</name>
    <dbReference type="NCBI Taxonomy" id="500633"/>
    <lineage>
        <taxon>Bacteria</taxon>
        <taxon>Bacillati</taxon>
        <taxon>Bacillota</taxon>
        <taxon>Clostridia</taxon>
        <taxon>Peptostreptococcales</taxon>
        <taxon>Peptostreptococcaceae</taxon>
        <taxon>Peptacetobacter</taxon>
    </lineage>
</organism>
<protein>
    <submittedName>
        <fullName evidence="2">Tetratricopeptide repeat protein</fullName>
    </submittedName>
</protein>
<name>B6G299_PEPHT</name>
<evidence type="ECO:0000256" key="1">
    <source>
        <dbReference type="PROSITE-ProRule" id="PRU00339"/>
    </source>
</evidence>
<dbReference type="RefSeq" id="WP_006441100.1">
    <property type="nucleotide sequence ID" value="NZ_DS995362.1"/>
</dbReference>
<comment type="caution">
    <text evidence="2">The sequence shown here is derived from an EMBL/GenBank/DDBJ whole genome shotgun (WGS) entry which is preliminary data.</text>
</comment>
<dbReference type="eggNOG" id="COG0484">
    <property type="taxonomic scope" value="Bacteria"/>
</dbReference>
<dbReference type="PROSITE" id="PS50005">
    <property type="entry name" value="TPR"/>
    <property type="match status" value="1"/>
</dbReference>
<dbReference type="Proteomes" id="UP000003178">
    <property type="component" value="Unassembled WGS sequence"/>
</dbReference>
<accession>B6G299</accession>
<dbReference type="AlphaFoldDB" id="B6G299"/>
<dbReference type="InterPro" id="IPR019734">
    <property type="entry name" value="TPR_rpt"/>
</dbReference>
<keyword evidence="1" id="KW-0802">TPR repeat</keyword>
<keyword evidence="3" id="KW-1185">Reference proteome</keyword>
<gene>
    <name evidence="2" type="ORF">CLOHIR_02261</name>
</gene>
<reference evidence="2 3" key="2">
    <citation type="submission" date="2008-10" db="EMBL/GenBank/DDBJ databases">
        <title>Draft genome sequence of Clostridium hiranonis (DSM 13275).</title>
        <authorList>
            <person name="Sudarsanam P."/>
            <person name="Ley R."/>
            <person name="Guruge J."/>
            <person name="Turnbaugh P.J."/>
            <person name="Mahowald M."/>
            <person name="Liep D."/>
            <person name="Gordon J."/>
        </authorList>
    </citation>
    <scope>NUCLEOTIDE SEQUENCE [LARGE SCALE GENOMIC DNA]</scope>
    <source>
        <strain evidence="2 3">DSM 13275</strain>
    </source>
</reference>
<reference evidence="2 3" key="1">
    <citation type="submission" date="2008-09" db="EMBL/GenBank/DDBJ databases">
        <authorList>
            <person name="Fulton L."/>
            <person name="Clifton S."/>
            <person name="Fulton B."/>
            <person name="Xu J."/>
            <person name="Minx P."/>
            <person name="Pepin K.H."/>
            <person name="Johnson M."/>
            <person name="Thiruvilangam P."/>
            <person name="Bhonagiri V."/>
            <person name="Nash W.E."/>
            <person name="Mardis E.R."/>
            <person name="Wilson R.K."/>
        </authorList>
    </citation>
    <scope>NUCLEOTIDE SEQUENCE [LARGE SCALE GENOMIC DNA]</scope>
    <source>
        <strain evidence="2 3">DSM 13275</strain>
    </source>
</reference>
<feature type="repeat" description="TPR" evidence="1">
    <location>
        <begin position="40"/>
        <end position="73"/>
    </location>
</feature>
<dbReference type="Gene3D" id="1.25.40.10">
    <property type="entry name" value="Tetratricopeptide repeat domain"/>
    <property type="match status" value="1"/>
</dbReference>
<dbReference type="STRING" id="500633.CLOHIR_02261"/>
<evidence type="ECO:0000313" key="2">
    <source>
        <dbReference type="EMBL" id="EEA84091.1"/>
    </source>
</evidence>
<proteinExistence type="predicted"/>
<evidence type="ECO:0000313" key="3">
    <source>
        <dbReference type="Proteomes" id="UP000003178"/>
    </source>
</evidence>
<dbReference type="SUPFAM" id="SSF48452">
    <property type="entry name" value="TPR-like"/>
    <property type="match status" value="1"/>
</dbReference>
<sequence length="145" mass="16996">MYGEAMNRNVYIEARNLIANRRFADAYRMLKEVVSSDRNAEWFFLTGTAAMKMGRYEEGEDYIKRARFMEPENKEYDEAYNQFSSYRNNYDDRARYYNESRRYDSSGCCPCCCCCCGDDCTDTCCQLWCLDSCCECMGGDFISCC</sequence>
<dbReference type="HOGENOM" id="CLU_1766269_0_0_9"/>
<dbReference type="EMBL" id="ABWP01000090">
    <property type="protein sequence ID" value="EEA84091.1"/>
    <property type="molecule type" value="Genomic_DNA"/>
</dbReference>